<dbReference type="Proteomes" id="UP001358586">
    <property type="component" value="Chromosome 6"/>
</dbReference>
<evidence type="ECO:0000313" key="4">
    <source>
        <dbReference type="Proteomes" id="UP001358586"/>
    </source>
</evidence>
<protein>
    <recommendedName>
        <fullName evidence="2">CCHC-type domain-containing protein</fullName>
    </recommendedName>
</protein>
<dbReference type="SUPFAM" id="SSF57756">
    <property type="entry name" value="Retrovirus zinc finger-like domains"/>
    <property type="match status" value="1"/>
</dbReference>
<evidence type="ECO:0000313" key="3">
    <source>
        <dbReference type="EMBL" id="KAK5824877.1"/>
    </source>
</evidence>
<dbReference type="PANTHER" id="PTHR31286">
    <property type="entry name" value="GLYCINE-RICH CELL WALL STRUCTURAL PROTEIN 1.8-LIKE"/>
    <property type="match status" value="1"/>
</dbReference>
<dbReference type="InterPro" id="IPR025836">
    <property type="entry name" value="Zn_knuckle_CX2CX4HX4C"/>
</dbReference>
<gene>
    <name evidence="3" type="ORF">PVK06_019663</name>
</gene>
<dbReference type="PANTHER" id="PTHR31286:SF173">
    <property type="entry name" value="DUF4283 DOMAIN-CONTAINING PROTEIN"/>
    <property type="match status" value="1"/>
</dbReference>
<proteinExistence type="predicted"/>
<comment type="caution">
    <text evidence="3">The sequence shown here is derived from an EMBL/GenBank/DDBJ whole genome shotgun (WGS) entry which is preliminary data.</text>
</comment>
<keyword evidence="4" id="KW-1185">Reference proteome</keyword>
<name>A0ABR0PKF2_GOSAR</name>
<dbReference type="Pfam" id="PF14392">
    <property type="entry name" value="zf-CCHC_4"/>
    <property type="match status" value="1"/>
</dbReference>
<keyword evidence="1" id="KW-0479">Metal-binding</keyword>
<evidence type="ECO:0000256" key="1">
    <source>
        <dbReference type="PROSITE-ProRule" id="PRU00047"/>
    </source>
</evidence>
<dbReference type="InterPro" id="IPR001878">
    <property type="entry name" value="Znf_CCHC"/>
</dbReference>
<dbReference type="PROSITE" id="PS50158">
    <property type="entry name" value="ZF_CCHC"/>
    <property type="match status" value="1"/>
</dbReference>
<reference evidence="3 4" key="1">
    <citation type="submission" date="2023-03" db="EMBL/GenBank/DDBJ databases">
        <title>WGS of Gossypium arboreum.</title>
        <authorList>
            <person name="Yu D."/>
        </authorList>
    </citation>
    <scope>NUCLEOTIDE SEQUENCE [LARGE SCALE GENOMIC DNA]</scope>
    <source>
        <tissue evidence="3">Leaf</tissue>
    </source>
</reference>
<accession>A0ABR0PKF2</accession>
<evidence type="ECO:0000259" key="2">
    <source>
        <dbReference type="PROSITE" id="PS50158"/>
    </source>
</evidence>
<feature type="domain" description="CCHC-type" evidence="2">
    <location>
        <begin position="55"/>
        <end position="70"/>
    </location>
</feature>
<dbReference type="InterPro" id="IPR036875">
    <property type="entry name" value="Znf_CCHC_sf"/>
</dbReference>
<sequence>MIGKVAKLDFNTDSRMRGRYARMEVNVNLGKPLTSMFLINSYLQRIEYENLPLVCFSCGWYGHNKESCPNIAHITESVKEAKSMVATSEATVAGDGDYYP</sequence>
<keyword evidence="1" id="KW-0862">Zinc</keyword>
<organism evidence="3 4">
    <name type="scientific">Gossypium arboreum</name>
    <name type="common">Tree cotton</name>
    <name type="synonym">Gossypium nanking</name>
    <dbReference type="NCBI Taxonomy" id="29729"/>
    <lineage>
        <taxon>Eukaryota</taxon>
        <taxon>Viridiplantae</taxon>
        <taxon>Streptophyta</taxon>
        <taxon>Embryophyta</taxon>
        <taxon>Tracheophyta</taxon>
        <taxon>Spermatophyta</taxon>
        <taxon>Magnoliopsida</taxon>
        <taxon>eudicotyledons</taxon>
        <taxon>Gunneridae</taxon>
        <taxon>Pentapetalae</taxon>
        <taxon>rosids</taxon>
        <taxon>malvids</taxon>
        <taxon>Malvales</taxon>
        <taxon>Malvaceae</taxon>
        <taxon>Malvoideae</taxon>
        <taxon>Gossypium</taxon>
    </lineage>
</organism>
<dbReference type="InterPro" id="IPR040256">
    <property type="entry name" value="At4g02000-like"/>
</dbReference>
<dbReference type="EMBL" id="JARKNE010000006">
    <property type="protein sequence ID" value="KAK5824877.1"/>
    <property type="molecule type" value="Genomic_DNA"/>
</dbReference>
<keyword evidence="1" id="KW-0863">Zinc-finger</keyword>